<sequence>MPPLELDGLTKYYGDVRGVEDLTFDVESGEVFGFLGPNGAGKTTAIRTLMGFQSPTAGTASVLGAELTDADALRRARANVGYLPSEPSFDDHVTGRRILDYHGALRGDERSAELLELFDPPLDRDVGEYSRGNRQMLAIVIAFMHDPDLLVMDEPTTGLDPLKQAQFHRFVRDERDRGTTFFFSSHVLSEVRKVCDRVGIIRDGRLAALEDVESLLERSGKTVRVHAAETLAADDVTLAAAHDVAVTETAAETADGAATVSFTYTGSYDALLEWLRGYDLLDLTIEEAPLEAVFMRFYDGGLDDGASDGGEPSDRGENDEALSGEGPSDERPVESGDV</sequence>
<dbReference type="AlphaFoldDB" id="A0ABD5TBN1"/>
<accession>A0ABD5TBN1</accession>
<dbReference type="SMART" id="SM00382">
    <property type="entry name" value="AAA"/>
    <property type="match status" value="1"/>
</dbReference>
<dbReference type="PANTHER" id="PTHR43335">
    <property type="entry name" value="ABC TRANSPORTER, ATP-BINDING PROTEIN"/>
    <property type="match status" value="1"/>
</dbReference>
<dbReference type="GO" id="GO:0005524">
    <property type="term" value="F:ATP binding"/>
    <property type="evidence" value="ECO:0007669"/>
    <property type="project" value="UniProtKB-KW"/>
</dbReference>
<organism evidence="7 8">
    <name type="scientific">Halobaculum halobium</name>
    <dbReference type="NCBI Taxonomy" id="3032281"/>
    <lineage>
        <taxon>Archaea</taxon>
        <taxon>Methanobacteriati</taxon>
        <taxon>Methanobacteriota</taxon>
        <taxon>Stenosarchaea group</taxon>
        <taxon>Halobacteria</taxon>
        <taxon>Halobacteriales</taxon>
        <taxon>Haloferacaceae</taxon>
        <taxon>Halobaculum</taxon>
    </lineage>
</organism>
<evidence type="ECO:0000256" key="3">
    <source>
        <dbReference type="ARBA" id="ARBA00022741"/>
    </source>
</evidence>
<dbReference type="InterPro" id="IPR003593">
    <property type="entry name" value="AAA+_ATPase"/>
</dbReference>
<dbReference type="InterPro" id="IPR003439">
    <property type="entry name" value="ABC_transporter-like_ATP-bd"/>
</dbReference>
<keyword evidence="4 7" id="KW-0067">ATP-binding</keyword>
<evidence type="ECO:0000256" key="4">
    <source>
        <dbReference type="ARBA" id="ARBA00022840"/>
    </source>
</evidence>
<keyword evidence="2" id="KW-0813">Transport</keyword>
<dbReference type="InterPro" id="IPR027417">
    <property type="entry name" value="P-loop_NTPase"/>
</dbReference>
<feature type="compositionally biased region" description="Basic and acidic residues" evidence="5">
    <location>
        <begin position="328"/>
        <end position="338"/>
    </location>
</feature>
<dbReference type="PROSITE" id="PS50893">
    <property type="entry name" value="ABC_TRANSPORTER_2"/>
    <property type="match status" value="1"/>
</dbReference>
<dbReference type="Pfam" id="PF00005">
    <property type="entry name" value="ABC_tran"/>
    <property type="match status" value="1"/>
</dbReference>
<protein>
    <submittedName>
        <fullName evidence="7">ABC transporter ATP-binding protein</fullName>
    </submittedName>
</protein>
<comment type="similarity">
    <text evidence="1">Belongs to the ABC transporter superfamily.</text>
</comment>
<dbReference type="SUPFAM" id="SSF52540">
    <property type="entry name" value="P-loop containing nucleoside triphosphate hydrolases"/>
    <property type="match status" value="1"/>
</dbReference>
<dbReference type="Gene3D" id="3.40.50.300">
    <property type="entry name" value="P-loop containing nucleotide triphosphate hydrolases"/>
    <property type="match status" value="1"/>
</dbReference>
<proteinExistence type="inferred from homology"/>
<evidence type="ECO:0000256" key="5">
    <source>
        <dbReference type="SAM" id="MobiDB-lite"/>
    </source>
</evidence>
<evidence type="ECO:0000313" key="7">
    <source>
        <dbReference type="EMBL" id="MFC6786753.1"/>
    </source>
</evidence>
<gene>
    <name evidence="7" type="ORF">ACFQFD_12355</name>
</gene>
<dbReference type="CDD" id="cd03230">
    <property type="entry name" value="ABC_DR_subfamily_A"/>
    <property type="match status" value="1"/>
</dbReference>
<reference evidence="7 8" key="1">
    <citation type="journal article" date="2019" name="Int. J. Syst. Evol. Microbiol.">
        <title>The Global Catalogue of Microorganisms (GCM) 10K type strain sequencing project: providing services to taxonomists for standard genome sequencing and annotation.</title>
        <authorList>
            <consortium name="The Broad Institute Genomics Platform"/>
            <consortium name="The Broad Institute Genome Sequencing Center for Infectious Disease"/>
            <person name="Wu L."/>
            <person name="Ma J."/>
        </authorList>
    </citation>
    <scope>NUCLEOTIDE SEQUENCE [LARGE SCALE GENOMIC DNA]</scope>
    <source>
        <strain evidence="7 8">SYNS20</strain>
    </source>
</reference>
<dbReference type="RefSeq" id="WP_284060960.1">
    <property type="nucleotide sequence ID" value="NZ_CP126158.1"/>
</dbReference>
<evidence type="ECO:0000256" key="1">
    <source>
        <dbReference type="ARBA" id="ARBA00005417"/>
    </source>
</evidence>
<dbReference type="GeneID" id="81209846"/>
<feature type="domain" description="ABC transporter" evidence="6">
    <location>
        <begin position="4"/>
        <end position="228"/>
    </location>
</feature>
<name>A0ABD5TBN1_9EURY</name>
<evidence type="ECO:0000259" key="6">
    <source>
        <dbReference type="PROSITE" id="PS50893"/>
    </source>
</evidence>
<keyword evidence="3" id="KW-0547">Nucleotide-binding</keyword>
<evidence type="ECO:0000313" key="8">
    <source>
        <dbReference type="Proteomes" id="UP001596443"/>
    </source>
</evidence>
<dbReference type="EMBL" id="JBHSWX010000012">
    <property type="protein sequence ID" value="MFC6786753.1"/>
    <property type="molecule type" value="Genomic_DNA"/>
</dbReference>
<dbReference type="Proteomes" id="UP001596443">
    <property type="component" value="Unassembled WGS sequence"/>
</dbReference>
<dbReference type="PANTHER" id="PTHR43335:SF4">
    <property type="entry name" value="ABC TRANSPORTER, ATP-BINDING PROTEIN"/>
    <property type="match status" value="1"/>
</dbReference>
<keyword evidence="8" id="KW-1185">Reference proteome</keyword>
<feature type="region of interest" description="Disordered" evidence="5">
    <location>
        <begin position="304"/>
        <end position="338"/>
    </location>
</feature>
<evidence type="ECO:0000256" key="2">
    <source>
        <dbReference type="ARBA" id="ARBA00022448"/>
    </source>
</evidence>
<comment type="caution">
    <text evidence="7">The sequence shown here is derived from an EMBL/GenBank/DDBJ whole genome shotgun (WGS) entry which is preliminary data.</text>
</comment>